<dbReference type="EMBL" id="MPJW01000190">
    <property type="protein sequence ID" value="OLU37757.1"/>
    <property type="molecule type" value="Genomic_DNA"/>
</dbReference>
<feature type="compositionally biased region" description="Polar residues" evidence="8">
    <location>
        <begin position="304"/>
        <end position="313"/>
    </location>
</feature>
<dbReference type="OrthoDB" id="1770260at2"/>
<feature type="transmembrane region" description="Helical" evidence="9">
    <location>
        <begin position="12"/>
        <end position="30"/>
    </location>
</feature>
<evidence type="ECO:0000313" key="12">
    <source>
        <dbReference type="Proteomes" id="UP000186341"/>
    </source>
</evidence>
<name>A0A1U7NE35_9FIRM</name>
<accession>A0A1U7NE35</accession>
<evidence type="ECO:0000313" key="11">
    <source>
        <dbReference type="EMBL" id="OLU37757.1"/>
    </source>
</evidence>
<comment type="caution">
    <text evidence="11">The sequence shown here is derived from an EMBL/GenBank/DDBJ whole genome shotgun (WGS) entry which is preliminary data.</text>
</comment>
<dbReference type="GeneID" id="82203469"/>
<reference evidence="11 12" key="1">
    <citation type="submission" date="2016-11" db="EMBL/GenBank/DDBJ databases">
        <title>Description of two novel members of the family Erysipelotrichaceae: Ileibacterium lipovorans gen. nov., sp. nov. and Dubosiella newyorkensis, gen. nov., sp. nov.</title>
        <authorList>
            <person name="Cox L.M."/>
            <person name="Sohn J."/>
            <person name="Tyrrell K.L."/>
            <person name="Citron D.M."/>
            <person name="Lawson P.A."/>
            <person name="Patel N.B."/>
            <person name="Iizumi T."/>
            <person name="Perez-Perez G.I."/>
            <person name="Goldstein E.J."/>
            <person name="Blaser M.J."/>
        </authorList>
    </citation>
    <scope>NUCLEOTIDE SEQUENCE [LARGE SCALE GENOMIC DNA]</scope>
    <source>
        <strain evidence="11 12">NYU-BL-A3</strain>
    </source>
</reference>
<feature type="compositionally biased region" description="Acidic residues" evidence="8">
    <location>
        <begin position="285"/>
        <end position="303"/>
    </location>
</feature>
<keyword evidence="4 9" id="KW-0812">Transmembrane</keyword>
<dbReference type="PROSITE" id="PS51779">
    <property type="entry name" value="POTRA"/>
    <property type="match status" value="1"/>
</dbReference>
<dbReference type="GO" id="GO:0005886">
    <property type="term" value="C:plasma membrane"/>
    <property type="evidence" value="ECO:0007669"/>
    <property type="project" value="TreeGrafter"/>
</dbReference>
<proteinExistence type="predicted"/>
<sequence>MIRFRWPRLKELKILCAGVIVLFGAAIYFISDDSRIRSLSVNGNYYYTAQQVYKIADLSTSSRFLLNPSFLIESRLEEDPMIEDASVHIHGQSVSIDIKEKLIVGYYLKDGQNYVLFADGQSLPIEDPTLMKNLIHVPLLADLSEETMQKICKQFQDYPEYLNRESLEKVAEILPWSESYDENMLKMIMQDGNVVFTSISSLQMISNYQLVLTELVGEDVCLVLDSENGAIDKIACDYFNMSAEERDAYRQAIRLEAEAALREAQKAQEQDDQNQDNQESANLQEDAENENDEQSPEANENQDPDQNSEQNAQEAPEPGSDADLIERSKQAADWQPSESWNWLVYSPSVNTFKSVNDDIYYVYDESTASFRQLQ</sequence>
<gene>
    <name evidence="11" type="ORF">BO222_09905</name>
</gene>
<organism evidence="11 12">
    <name type="scientific">Ileibacterium valens</name>
    <dbReference type="NCBI Taxonomy" id="1862668"/>
    <lineage>
        <taxon>Bacteria</taxon>
        <taxon>Bacillati</taxon>
        <taxon>Bacillota</taxon>
        <taxon>Erysipelotrichia</taxon>
        <taxon>Erysipelotrichales</taxon>
        <taxon>Erysipelotrichaceae</taxon>
        <taxon>Ileibacterium</taxon>
    </lineage>
</organism>
<comment type="subcellular location">
    <subcellularLocation>
        <location evidence="1">Membrane</location>
    </subcellularLocation>
</comment>
<keyword evidence="6 9" id="KW-0472">Membrane</keyword>
<feature type="domain" description="POTRA" evidence="10">
    <location>
        <begin position="34"/>
        <end position="101"/>
    </location>
</feature>
<keyword evidence="7" id="KW-0131">Cell cycle</keyword>
<keyword evidence="3" id="KW-0132">Cell division</keyword>
<evidence type="ECO:0000259" key="10">
    <source>
        <dbReference type="PROSITE" id="PS51779"/>
    </source>
</evidence>
<evidence type="ECO:0000256" key="6">
    <source>
        <dbReference type="ARBA" id="ARBA00023136"/>
    </source>
</evidence>
<dbReference type="GO" id="GO:0051301">
    <property type="term" value="P:cell division"/>
    <property type="evidence" value="ECO:0007669"/>
    <property type="project" value="UniProtKB-KW"/>
</dbReference>
<evidence type="ECO:0000256" key="4">
    <source>
        <dbReference type="ARBA" id="ARBA00022692"/>
    </source>
</evidence>
<dbReference type="Gene3D" id="3.40.50.10960">
    <property type="match status" value="1"/>
</dbReference>
<keyword evidence="12" id="KW-1185">Reference proteome</keyword>
<evidence type="ECO:0000256" key="9">
    <source>
        <dbReference type="SAM" id="Phobius"/>
    </source>
</evidence>
<dbReference type="AlphaFoldDB" id="A0A1U7NE35"/>
<evidence type="ECO:0000256" key="7">
    <source>
        <dbReference type="ARBA" id="ARBA00023306"/>
    </source>
</evidence>
<evidence type="ECO:0000256" key="5">
    <source>
        <dbReference type="ARBA" id="ARBA00022989"/>
    </source>
</evidence>
<feature type="region of interest" description="Disordered" evidence="8">
    <location>
        <begin position="263"/>
        <end position="339"/>
    </location>
</feature>
<dbReference type="PANTHER" id="PTHR37820">
    <property type="entry name" value="CELL DIVISION PROTEIN DIVIB"/>
    <property type="match status" value="1"/>
</dbReference>
<protein>
    <recommendedName>
        <fullName evidence="10">POTRA domain-containing protein</fullName>
    </recommendedName>
</protein>
<dbReference type="InterPro" id="IPR050487">
    <property type="entry name" value="FtsQ_DivIB"/>
</dbReference>
<evidence type="ECO:0000256" key="2">
    <source>
        <dbReference type="ARBA" id="ARBA00022475"/>
    </source>
</evidence>
<evidence type="ECO:0000256" key="8">
    <source>
        <dbReference type="SAM" id="MobiDB-lite"/>
    </source>
</evidence>
<dbReference type="RefSeq" id="WP_075820660.1">
    <property type="nucleotide sequence ID" value="NZ_CAOUMU010000029.1"/>
</dbReference>
<dbReference type="InterPro" id="IPR034746">
    <property type="entry name" value="POTRA"/>
</dbReference>
<dbReference type="Proteomes" id="UP000186341">
    <property type="component" value="Unassembled WGS sequence"/>
</dbReference>
<evidence type="ECO:0000256" key="3">
    <source>
        <dbReference type="ARBA" id="ARBA00022618"/>
    </source>
</evidence>
<dbReference type="PANTHER" id="PTHR37820:SF1">
    <property type="entry name" value="CELL DIVISION PROTEIN FTSQ"/>
    <property type="match status" value="1"/>
</dbReference>
<dbReference type="InterPro" id="IPR013685">
    <property type="entry name" value="POTRA_FtsQ_type"/>
</dbReference>
<keyword evidence="5 9" id="KW-1133">Transmembrane helix</keyword>
<keyword evidence="2" id="KW-1003">Cell membrane</keyword>
<evidence type="ECO:0000256" key="1">
    <source>
        <dbReference type="ARBA" id="ARBA00004370"/>
    </source>
</evidence>
<dbReference type="Pfam" id="PF08478">
    <property type="entry name" value="POTRA_1"/>
    <property type="match status" value="1"/>
</dbReference>